<feature type="repeat" description="WD" evidence="5">
    <location>
        <begin position="181"/>
        <end position="222"/>
    </location>
</feature>
<dbReference type="PANTHER" id="PTHR19850">
    <property type="entry name" value="GUANINE NUCLEOTIDE-BINDING PROTEIN BETA G PROTEIN BETA"/>
    <property type="match status" value="1"/>
</dbReference>
<dbReference type="AlphaFoldDB" id="A0A7R9FZ79"/>
<dbReference type="InterPro" id="IPR001632">
    <property type="entry name" value="WD40_G-protein_beta-like"/>
</dbReference>
<feature type="repeat" description="WD" evidence="5">
    <location>
        <begin position="137"/>
        <end position="180"/>
    </location>
</feature>
<keyword evidence="2 5" id="KW-0853">WD repeat</keyword>
<feature type="repeat" description="WD" evidence="5">
    <location>
        <begin position="232"/>
        <end position="257"/>
    </location>
</feature>
<dbReference type="Gene3D" id="2.130.10.10">
    <property type="entry name" value="YVTN repeat-like/Quinoprotein amine dehydrogenase"/>
    <property type="match status" value="1"/>
</dbReference>
<keyword evidence="4" id="KW-0807">Transducer</keyword>
<dbReference type="CDD" id="cd00200">
    <property type="entry name" value="WD40"/>
    <property type="match status" value="1"/>
</dbReference>
<organism evidence="7">
    <name type="scientific">Timema shepardi</name>
    <name type="common">Walking stick</name>
    <dbReference type="NCBI Taxonomy" id="629360"/>
    <lineage>
        <taxon>Eukaryota</taxon>
        <taxon>Metazoa</taxon>
        <taxon>Ecdysozoa</taxon>
        <taxon>Arthropoda</taxon>
        <taxon>Hexapoda</taxon>
        <taxon>Insecta</taxon>
        <taxon>Pterygota</taxon>
        <taxon>Neoptera</taxon>
        <taxon>Polyneoptera</taxon>
        <taxon>Phasmatodea</taxon>
        <taxon>Timematodea</taxon>
        <taxon>Timematoidea</taxon>
        <taxon>Timematidae</taxon>
        <taxon>Timema</taxon>
    </lineage>
</organism>
<dbReference type="PROSITE" id="PS50082">
    <property type="entry name" value="WD_REPEATS_2"/>
    <property type="match status" value="5"/>
</dbReference>
<name>A0A7R9FZ79_TIMSH</name>
<keyword evidence="3" id="KW-0677">Repeat</keyword>
<dbReference type="InterPro" id="IPR016346">
    <property type="entry name" value="G-protein_beta_1-5"/>
</dbReference>
<dbReference type="PROSITE" id="PS50294">
    <property type="entry name" value="WD_REPEATS_REGION"/>
    <property type="match status" value="4"/>
</dbReference>
<dbReference type="PRINTS" id="PR00319">
    <property type="entry name" value="GPROTEINB"/>
</dbReference>
<sequence length="299" mass="32821">MANKMADGESKAETVEVLSKEAETLKAKLEEELSTVAERLEVINYLNIKPRRVLKGHQAKVLCSDWSPDKRHIVSSSQDGKMIIWDAFTTNKEHAVTMPTTWVMACAYAPSGNLVACGGDSTCALWDVESGQLLQNFHGHGSDVMALDLAPSETGNTFVSGSCDKMVLIWDMRTGQCVQSFEGHQSDINSVKFHPSGDAVATGSDDATCRLFDLRADKEVAIYTKESIIFGVNSVDFSVSGRLLFAGYNDYTINVWDSLKCVRVTLLYGHENRVSCLQVSPDGTALSTGSWDYTLRVWA</sequence>
<feature type="coiled-coil region" evidence="6">
    <location>
        <begin position="12"/>
        <end position="39"/>
    </location>
</feature>
<dbReference type="PIRSF" id="PIRSF002394">
    <property type="entry name" value="GN-bd_beta"/>
    <property type="match status" value="1"/>
</dbReference>
<protein>
    <submittedName>
        <fullName evidence="7">Uncharacterized protein</fullName>
    </submittedName>
</protein>
<proteinExistence type="inferred from homology"/>
<evidence type="ECO:0000256" key="6">
    <source>
        <dbReference type="SAM" id="Coils"/>
    </source>
</evidence>
<evidence type="ECO:0000256" key="4">
    <source>
        <dbReference type="ARBA" id="ARBA00023224"/>
    </source>
</evidence>
<dbReference type="GO" id="GO:0007165">
    <property type="term" value="P:signal transduction"/>
    <property type="evidence" value="ECO:0007669"/>
    <property type="project" value="UniProtKB-KW"/>
</dbReference>
<feature type="repeat" description="WD" evidence="5">
    <location>
        <begin position="267"/>
        <end position="299"/>
    </location>
</feature>
<dbReference type="Pfam" id="PF25391">
    <property type="entry name" value="WD40_Gbeta"/>
    <property type="match status" value="1"/>
</dbReference>
<dbReference type="PRINTS" id="PR00320">
    <property type="entry name" value="GPROTEINBRPT"/>
</dbReference>
<dbReference type="InterPro" id="IPR001680">
    <property type="entry name" value="WD40_rpt"/>
</dbReference>
<gene>
    <name evidence="7" type="ORF">TSIB3V08_LOCUS4783</name>
</gene>
<dbReference type="InterPro" id="IPR015943">
    <property type="entry name" value="WD40/YVTN_repeat-like_dom_sf"/>
</dbReference>
<dbReference type="InterPro" id="IPR020472">
    <property type="entry name" value="WD40_PAC1"/>
</dbReference>
<keyword evidence="6" id="KW-0175">Coiled coil</keyword>
<comment type="similarity">
    <text evidence="1">Belongs to the WD repeat G protein beta family.</text>
</comment>
<evidence type="ECO:0000256" key="5">
    <source>
        <dbReference type="PROSITE-ProRule" id="PRU00221"/>
    </source>
</evidence>
<feature type="repeat" description="WD" evidence="5">
    <location>
        <begin position="54"/>
        <end position="95"/>
    </location>
</feature>
<reference evidence="7" key="1">
    <citation type="submission" date="2020-11" db="EMBL/GenBank/DDBJ databases">
        <authorList>
            <person name="Tran Van P."/>
        </authorList>
    </citation>
    <scope>NUCLEOTIDE SEQUENCE</scope>
</reference>
<dbReference type="InterPro" id="IPR036322">
    <property type="entry name" value="WD40_repeat_dom_sf"/>
</dbReference>
<dbReference type="Pfam" id="PF00400">
    <property type="entry name" value="WD40"/>
    <property type="match status" value="1"/>
</dbReference>
<dbReference type="SUPFAM" id="SSF50978">
    <property type="entry name" value="WD40 repeat-like"/>
    <property type="match status" value="1"/>
</dbReference>
<evidence type="ECO:0000256" key="3">
    <source>
        <dbReference type="ARBA" id="ARBA00022737"/>
    </source>
</evidence>
<accession>A0A7R9FZ79</accession>
<evidence type="ECO:0000256" key="2">
    <source>
        <dbReference type="ARBA" id="ARBA00022574"/>
    </source>
</evidence>
<dbReference type="SMART" id="SM00320">
    <property type="entry name" value="WD40"/>
    <property type="match status" value="6"/>
</dbReference>
<dbReference type="EMBL" id="OC001764">
    <property type="protein sequence ID" value="CAD7260615.1"/>
    <property type="molecule type" value="Genomic_DNA"/>
</dbReference>
<evidence type="ECO:0000256" key="1">
    <source>
        <dbReference type="ARBA" id="ARBA00009768"/>
    </source>
</evidence>
<evidence type="ECO:0000313" key="7">
    <source>
        <dbReference type="EMBL" id="CAD7260615.1"/>
    </source>
</evidence>